<keyword evidence="10" id="KW-1185">Reference proteome</keyword>
<reference evidence="9" key="1">
    <citation type="submission" date="2023-03" db="EMBL/GenBank/DDBJ databases">
        <authorList>
            <person name="Julca I."/>
        </authorList>
    </citation>
    <scope>NUCLEOTIDE SEQUENCE</scope>
</reference>
<accession>A0AAV1DSU9</accession>
<keyword evidence="7" id="KW-0808">Transferase</keyword>
<evidence type="ECO:0000256" key="3">
    <source>
        <dbReference type="ARBA" id="ARBA00011914"/>
    </source>
</evidence>
<keyword evidence="6" id="KW-0489">Methyltransferase</keyword>
<gene>
    <name evidence="9" type="ORF">OLC1_LOCUS18476</name>
</gene>
<dbReference type="GO" id="GO:0005634">
    <property type="term" value="C:nucleus"/>
    <property type="evidence" value="ECO:0007669"/>
    <property type="project" value="UniProtKB-SubCell"/>
</dbReference>
<dbReference type="SUPFAM" id="SSF53335">
    <property type="entry name" value="S-adenosyl-L-methionine-dependent methyltransferases"/>
    <property type="match status" value="1"/>
</dbReference>
<evidence type="ECO:0000256" key="5">
    <source>
        <dbReference type="ARBA" id="ARBA00022490"/>
    </source>
</evidence>
<dbReference type="AlphaFoldDB" id="A0AAV1DSU9"/>
<dbReference type="Gene3D" id="3.40.50.150">
    <property type="entry name" value="Vaccinia Virus protein VP39"/>
    <property type="match status" value="1"/>
</dbReference>
<organism evidence="9 10">
    <name type="scientific">Oldenlandia corymbosa var. corymbosa</name>
    <dbReference type="NCBI Taxonomy" id="529605"/>
    <lineage>
        <taxon>Eukaryota</taxon>
        <taxon>Viridiplantae</taxon>
        <taxon>Streptophyta</taxon>
        <taxon>Embryophyta</taxon>
        <taxon>Tracheophyta</taxon>
        <taxon>Spermatophyta</taxon>
        <taxon>Magnoliopsida</taxon>
        <taxon>eudicotyledons</taxon>
        <taxon>Gunneridae</taxon>
        <taxon>Pentapetalae</taxon>
        <taxon>asterids</taxon>
        <taxon>lamiids</taxon>
        <taxon>Gentianales</taxon>
        <taxon>Rubiaceae</taxon>
        <taxon>Rubioideae</taxon>
        <taxon>Spermacoceae</taxon>
        <taxon>Hedyotis-Oldenlandia complex</taxon>
        <taxon>Oldenlandia</taxon>
    </lineage>
</organism>
<comment type="subcellular location">
    <subcellularLocation>
        <location evidence="2">Cytoplasm</location>
    </subcellularLocation>
    <subcellularLocation>
        <location evidence="1">Nucleus</location>
    </subcellularLocation>
</comment>
<protein>
    <recommendedName>
        <fullName evidence="4">Calmodulin-lysine N-methyltransferase</fullName>
        <ecNumber evidence="3">2.1.1.60</ecNumber>
    </recommendedName>
</protein>
<evidence type="ECO:0000256" key="4">
    <source>
        <dbReference type="ARBA" id="ARBA00020594"/>
    </source>
</evidence>
<dbReference type="GO" id="GO:0005737">
    <property type="term" value="C:cytoplasm"/>
    <property type="evidence" value="ECO:0007669"/>
    <property type="project" value="UniProtKB-SubCell"/>
</dbReference>
<keyword evidence="5" id="KW-0963">Cytoplasm</keyword>
<keyword evidence="8" id="KW-0539">Nucleus</keyword>
<dbReference type="PANTHER" id="PTHR13539">
    <property type="entry name" value="CALMODULIN-LYSINE N-METHYLTRANSFERASE"/>
    <property type="match status" value="1"/>
</dbReference>
<proteinExistence type="predicted"/>
<name>A0AAV1DSU9_OLDCO</name>
<evidence type="ECO:0000256" key="8">
    <source>
        <dbReference type="ARBA" id="ARBA00023242"/>
    </source>
</evidence>
<dbReference type="GO" id="GO:0018025">
    <property type="term" value="F:calmodulin-lysine N-methyltransferase activity"/>
    <property type="evidence" value="ECO:0007669"/>
    <property type="project" value="UniProtKB-EC"/>
</dbReference>
<evidence type="ECO:0000256" key="2">
    <source>
        <dbReference type="ARBA" id="ARBA00004496"/>
    </source>
</evidence>
<dbReference type="InterPro" id="IPR029063">
    <property type="entry name" value="SAM-dependent_MTases_sf"/>
</dbReference>
<sequence length="326" mass="36830">MEATSTTNSSSSTPTSSSLRWKILRRALLRKHSSVPDDHSDMGLNRVSRKATQGFNLIPRLIVDDHSGEPSDTLLSRNTLLGSSKDAFLCYKLPIHNSPYIRLCQRVDDGADLNDFEVCNRHNIDNTGLVCLWPSEDVLAYYSLSNTDMFRDKRVIELGSGYGLAGLVIAVVTEALEVVITDGNPQVVDYIQQSIEANSGAFGGSQVKSMVLHWNHPEKIDMLNSFDIIVASDCTFFKEFHKDLARTIRMLLKKKSSSEAILLSPRRGDSLDKFLLEIENFGLQFTVTEMYNSEVWRLHENFMDGDESWPNYDKDHCYPLLVRITL</sequence>
<dbReference type="PANTHER" id="PTHR13539:SF3">
    <property type="entry name" value="CALMODULIN-LYSINE N-METHYLTRANSFERASE"/>
    <property type="match status" value="1"/>
</dbReference>
<dbReference type="InterPro" id="IPR019410">
    <property type="entry name" value="Methyltransf_16"/>
</dbReference>
<evidence type="ECO:0000313" key="10">
    <source>
        <dbReference type="Proteomes" id="UP001161247"/>
    </source>
</evidence>
<evidence type="ECO:0000256" key="7">
    <source>
        <dbReference type="ARBA" id="ARBA00022679"/>
    </source>
</evidence>
<dbReference type="EC" id="2.1.1.60" evidence="3"/>
<dbReference type="CDD" id="cd02440">
    <property type="entry name" value="AdoMet_MTases"/>
    <property type="match status" value="1"/>
</dbReference>
<evidence type="ECO:0000256" key="1">
    <source>
        <dbReference type="ARBA" id="ARBA00004123"/>
    </source>
</evidence>
<evidence type="ECO:0000256" key="6">
    <source>
        <dbReference type="ARBA" id="ARBA00022603"/>
    </source>
</evidence>
<dbReference type="Proteomes" id="UP001161247">
    <property type="component" value="Chromosome 6"/>
</dbReference>
<dbReference type="GO" id="GO:0032259">
    <property type="term" value="P:methylation"/>
    <property type="evidence" value="ECO:0007669"/>
    <property type="project" value="UniProtKB-KW"/>
</dbReference>
<dbReference type="InterPro" id="IPR025800">
    <property type="entry name" value="CaM-Lys-N-MeTrfase"/>
</dbReference>
<evidence type="ECO:0000313" key="9">
    <source>
        <dbReference type="EMBL" id="CAI9110946.1"/>
    </source>
</evidence>
<dbReference type="EMBL" id="OX459123">
    <property type="protein sequence ID" value="CAI9110946.1"/>
    <property type="molecule type" value="Genomic_DNA"/>
</dbReference>
<dbReference type="Pfam" id="PF10294">
    <property type="entry name" value="Methyltransf_16"/>
    <property type="match status" value="1"/>
</dbReference>